<reference evidence="1" key="1">
    <citation type="submission" date="2021-02" db="EMBL/GenBank/DDBJ databases">
        <title>First Annotated Genome of the Yellow-green Alga Tribonema minus.</title>
        <authorList>
            <person name="Mahan K.M."/>
        </authorList>
    </citation>
    <scope>NUCLEOTIDE SEQUENCE</scope>
    <source>
        <strain evidence="1">UTEX B ZZ1240</strain>
    </source>
</reference>
<evidence type="ECO:0000313" key="1">
    <source>
        <dbReference type="EMBL" id="KAG5178022.1"/>
    </source>
</evidence>
<accession>A0A835YME1</accession>
<proteinExistence type="predicted"/>
<gene>
    <name evidence="1" type="ORF">JKP88DRAFT_281523</name>
</gene>
<dbReference type="EMBL" id="JAFCMP010000519">
    <property type="protein sequence ID" value="KAG5178022.1"/>
    <property type="molecule type" value="Genomic_DNA"/>
</dbReference>
<comment type="caution">
    <text evidence="1">The sequence shown here is derived from an EMBL/GenBank/DDBJ whole genome shotgun (WGS) entry which is preliminary data.</text>
</comment>
<dbReference type="OrthoDB" id="44736at2759"/>
<dbReference type="Proteomes" id="UP000664859">
    <property type="component" value="Unassembled WGS sequence"/>
</dbReference>
<name>A0A835YME1_9STRA</name>
<sequence length="77" mass="8141">MSGLFTALLASFGVRMGYNLAAVAVSVVSSAVATVFVCFAQDHNALAASHPELWLELMQAWHKAHGPTMQACGYSLS</sequence>
<keyword evidence="2" id="KW-1185">Reference proteome</keyword>
<organism evidence="1 2">
    <name type="scientific">Tribonema minus</name>
    <dbReference type="NCBI Taxonomy" id="303371"/>
    <lineage>
        <taxon>Eukaryota</taxon>
        <taxon>Sar</taxon>
        <taxon>Stramenopiles</taxon>
        <taxon>Ochrophyta</taxon>
        <taxon>PX clade</taxon>
        <taxon>Xanthophyceae</taxon>
        <taxon>Tribonematales</taxon>
        <taxon>Tribonemataceae</taxon>
        <taxon>Tribonema</taxon>
    </lineage>
</organism>
<protein>
    <submittedName>
        <fullName evidence="1">Uncharacterized protein</fullName>
    </submittedName>
</protein>
<dbReference type="AlphaFoldDB" id="A0A835YME1"/>
<evidence type="ECO:0000313" key="2">
    <source>
        <dbReference type="Proteomes" id="UP000664859"/>
    </source>
</evidence>